<protein>
    <submittedName>
        <fullName evidence="1">Uncharacterized protein</fullName>
    </submittedName>
</protein>
<organism evidence="1 2">
    <name type="scientific">Coxiella burnetii (strain RSA 493 / Nine Mile phase I)</name>
    <dbReference type="NCBI Taxonomy" id="227377"/>
    <lineage>
        <taxon>Bacteria</taxon>
        <taxon>Pseudomonadati</taxon>
        <taxon>Pseudomonadota</taxon>
        <taxon>Gammaproteobacteria</taxon>
        <taxon>Legionellales</taxon>
        <taxon>Coxiellaceae</taxon>
        <taxon>Coxiella</taxon>
    </lineage>
</organism>
<dbReference type="EMBL" id="AE016828">
    <property type="protein sequence ID" value="AAO90906.1"/>
    <property type="molecule type" value="Genomic_DNA"/>
</dbReference>
<dbReference type="HOGENOM" id="CLU_3373292_0_0_6"/>
<dbReference type="AlphaFoldDB" id="Q83BU3"/>
<dbReference type="Proteomes" id="UP000002671">
    <property type="component" value="Chromosome"/>
</dbReference>
<keyword evidence="2" id="KW-1185">Reference proteome</keyword>
<evidence type="ECO:0000313" key="1">
    <source>
        <dbReference type="EMBL" id="AAO90906.1"/>
    </source>
</evidence>
<dbReference type="EnsemblBacteria" id="AAO90906">
    <property type="protein sequence ID" value="AAO90906"/>
    <property type="gene ID" value="CBU_1408"/>
</dbReference>
<sequence>MYFRRRPSHEGDGVLGNLVSAKQGRALLIIGKIT</sequence>
<reference evidence="1 2" key="2">
    <citation type="journal article" date="2009" name="Infect. Immun.">
        <title>Comparative genomics reveal extensive transposon-mediated genomic plasticity and diversity among potential effector proteins within the genus Coxiella.</title>
        <authorList>
            <person name="Beare P.A."/>
            <person name="Unsworth N."/>
            <person name="Andoh M."/>
            <person name="Voth D.E."/>
            <person name="Omsland A."/>
            <person name="Gilk S.D."/>
            <person name="Williams K.P."/>
            <person name="Sobral B.W."/>
            <person name="Kupko J.J.III."/>
            <person name="Porcella S.F."/>
            <person name="Samuel J.E."/>
            <person name="Heinzen R.A."/>
        </authorList>
    </citation>
    <scope>NUCLEOTIDE SEQUENCE [LARGE SCALE GENOMIC DNA]</scope>
    <source>
        <strain evidence="2">RSA 493 / Nine Mile phase I</strain>
    </source>
</reference>
<evidence type="ECO:0000313" key="2">
    <source>
        <dbReference type="Proteomes" id="UP000002671"/>
    </source>
</evidence>
<accession>Q83BU3</accession>
<reference evidence="1 2" key="1">
    <citation type="journal article" date="2003" name="Proc. Natl. Acad. Sci. U.S.A.">
        <title>Complete genome sequence of the Q-fever pathogen, Coxiella burnetii.</title>
        <authorList>
            <person name="Seshadri R."/>
            <person name="Paulsen I.T."/>
            <person name="Eisen J.A."/>
            <person name="Read T.D."/>
            <person name="Nelson K.E."/>
            <person name="Nelson W.C."/>
            <person name="Ward N.L."/>
            <person name="Tettelin H."/>
            <person name="Davidsen T.M."/>
            <person name="Beanan M.J."/>
            <person name="Deboy R.T."/>
            <person name="Daugherty S.C."/>
            <person name="Brinkac L.M."/>
            <person name="Madupu R."/>
            <person name="Dodson R.J."/>
            <person name="Khouri H.M."/>
            <person name="Lee K.H."/>
            <person name="Carty H.A."/>
            <person name="Scanlan D."/>
            <person name="Heinzen R.A."/>
            <person name="Thompson H.A."/>
            <person name="Samuel J.E."/>
            <person name="Fraser C.M."/>
            <person name="Heidelberg J.F."/>
        </authorList>
    </citation>
    <scope>NUCLEOTIDE SEQUENCE [LARGE SCALE GENOMIC DNA]</scope>
    <source>
        <strain evidence="2">RSA 493 / Nine Mile phase I</strain>
    </source>
</reference>
<name>Q83BU3_COXBU</name>
<gene>
    <name evidence="1" type="ordered locus">CBU_1408</name>
</gene>
<proteinExistence type="predicted"/>